<feature type="compositionally biased region" description="Gly residues" evidence="2">
    <location>
        <begin position="522"/>
        <end position="531"/>
    </location>
</feature>
<feature type="compositionally biased region" description="Pro residues" evidence="2">
    <location>
        <begin position="365"/>
        <end position="378"/>
    </location>
</feature>
<dbReference type="PANTHER" id="PTHR46766:SF1">
    <property type="entry name" value="GLUTAMINE-RICH PROTEIN 2"/>
    <property type="match status" value="1"/>
</dbReference>
<accession>A0ABD6P416</accession>
<dbReference type="AlphaFoldDB" id="A0ABD6P416"/>
<feature type="compositionally biased region" description="Low complexity" evidence="2">
    <location>
        <begin position="354"/>
        <end position="364"/>
    </location>
</feature>
<feature type="region of interest" description="Disordered" evidence="2">
    <location>
        <begin position="438"/>
        <end position="465"/>
    </location>
</feature>
<feature type="domain" description="PPE-PPW subfamily C-terminal" evidence="4">
    <location>
        <begin position="472"/>
        <end position="519"/>
    </location>
</feature>
<dbReference type="InterPro" id="IPR038332">
    <property type="entry name" value="PPE_sf"/>
</dbReference>
<evidence type="ECO:0000259" key="3">
    <source>
        <dbReference type="Pfam" id="PF00823"/>
    </source>
</evidence>
<dbReference type="Proteomes" id="UP000092086">
    <property type="component" value="Unassembled WGS sequence"/>
</dbReference>
<evidence type="ECO:0000313" key="5">
    <source>
        <dbReference type="EMBL" id="OBG39013.1"/>
    </source>
</evidence>
<dbReference type="Gene3D" id="1.20.1260.20">
    <property type="entry name" value="PPE superfamily"/>
    <property type="match status" value="1"/>
</dbReference>
<proteinExistence type="inferred from homology"/>
<feature type="domain" description="PPE" evidence="3">
    <location>
        <begin position="6"/>
        <end position="168"/>
    </location>
</feature>
<dbReference type="PANTHER" id="PTHR46766">
    <property type="entry name" value="GLUTAMINE-RICH PROTEIN 2"/>
    <property type="match status" value="1"/>
</dbReference>
<evidence type="ECO:0000313" key="6">
    <source>
        <dbReference type="Proteomes" id="UP000092086"/>
    </source>
</evidence>
<dbReference type="InterPro" id="IPR000030">
    <property type="entry name" value="PPE_dom"/>
</dbReference>
<dbReference type="EMBL" id="LZIT01000136">
    <property type="protein sequence ID" value="OBG39013.1"/>
    <property type="molecule type" value="Genomic_DNA"/>
</dbReference>
<feature type="region of interest" description="Disordered" evidence="2">
    <location>
        <begin position="354"/>
        <end position="378"/>
    </location>
</feature>
<evidence type="ECO:0000259" key="4">
    <source>
        <dbReference type="Pfam" id="PF18878"/>
    </source>
</evidence>
<sequence length="531" mass="53269">MTAPIWMATPPEVHSALLSSGPGPGPLLASAGAWHSLSAEYASAADELSGLLGGVQAGAWEGASAESYAAAHVPYAAWLLQASADSAGIAAQQESAAAAYTAALATMPTLPELAANHAIHGVLVATNFFGINTIPIALNEADYLRMWIQAATSMGTYHAVATAAVSAAPRTTSAPPIVKADAASDPPSTLGDPFGLQDLLNDLFNFEGGNSLLELIWPGNPFTSYSPGTSFPQALGDIWTSFYEGLFVYDPQTLAFAHNPAQLMAVLLIAATQLVTHRIFDVVQLVYNFPQLLTVALPLAAAPLGALGNFATFSGLATITPPAVGPAPVPVAAEPQLPPAAVIGPVALSPTPSPVPASASVSAPAAPPATPTPPPPPTVGTAAIGYPYLVAPPGVGFGSGMSTRAQAPASDTAAVPTAAAAGAAAAARSRERRRQRATAKQLGRGYEYMDLEDDTDPDGGTGAGELTAASTTASRQDAGALGLSGAAAARTVGEAVGLTTLAGDEFGGGPRMPMMPSTWEAGGAGEQRGGG</sequence>
<evidence type="ECO:0000256" key="2">
    <source>
        <dbReference type="SAM" id="MobiDB-lite"/>
    </source>
</evidence>
<dbReference type="RefSeq" id="WP_068209201.1">
    <property type="nucleotide sequence ID" value="NZ_LZIT01000136.1"/>
</dbReference>
<protein>
    <recommendedName>
        <fullName evidence="7">PPE family protein</fullName>
    </recommendedName>
</protein>
<dbReference type="Pfam" id="PF18878">
    <property type="entry name" value="PPE-PPW"/>
    <property type="match status" value="1"/>
</dbReference>
<comment type="caution">
    <text evidence="5">The sequence shown here is derived from an EMBL/GenBank/DDBJ whole genome shotgun (WGS) entry which is preliminary data.</text>
</comment>
<reference evidence="5 6" key="1">
    <citation type="submission" date="2016-06" db="EMBL/GenBank/DDBJ databases">
        <authorList>
            <person name="Sutton G."/>
            <person name="Brinkac L."/>
            <person name="Sanka R."/>
            <person name="Adams M."/>
            <person name="Lau E."/>
            <person name="Sam S."/>
            <person name="Sreng N."/>
            <person name="Him V."/>
            <person name="Kerleguer A."/>
            <person name="Cheng S."/>
        </authorList>
    </citation>
    <scope>NUCLEOTIDE SEQUENCE [LARGE SCALE GENOMIC DNA]</scope>
    <source>
        <strain evidence="5 6">E2978</strain>
    </source>
</reference>
<feature type="region of interest" description="Disordered" evidence="2">
    <location>
        <begin position="507"/>
        <end position="531"/>
    </location>
</feature>
<comment type="similarity">
    <text evidence="1">Belongs to the mycobacterial PPE family.</text>
</comment>
<name>A0ABD6P416_9MYCO</name>
<dbReference type="InterPro" id="IPR043641">
    <property type="entry name" value="PPE-PPW_C"/>
</dbReference>
<dbReference type="FunFam" id="1.20.1260.20:FF:000001">
    <property type="entry name" value="PPE family protein PPE41"/>
    <property type="match status" value="1"/>
</dbReference>
<dbReference type="Pfam" id="PF00823">
    <property type="entry name" value="PPE"/>
    <property type="match status" value="1"/>
</dbReference>
<evidence type="ECO:0008006" key="7">
    <source>
        <dbReference type="Google" id="ProtNLM"/>
    </source>
</evidence>
<organism evidence="5 6">
    <name type="scientific">Mycobacterium alsense</name>
    <dbReference type="NCBI Taxonomy" id="324058"/>
    <lineage>
        <taxon>Bacteria</taxon>
        <taxon>Bacillati</taxon>
        <taxon>Actinomycetota</taxon>
        <taxon>Actinomycetes</taxon>
        <taxon>Mycobacteriales</taxon>
        <taxon>Mycobacteriaceae</taxon>
        <taxon>Mycobacterium</taxon>
    </lineage>
</organism>
<dbReference type="SUPFAM" id="SSF140459">
    <property type="entry name" value="PE/PPE dimer-like"/>
    <property type="match status" value="1"/>
</dbReference>
<gene>
    <name evidence="5" type="ORF">A5672_15715</name>
</gene>
<evidence type="ECO:0000256" key="1">
    <source>
        <dbReference type="ARBA" id="ARBA00010652"/>
    </source>
</evidence>